<proteinExistence type="predicted"/>
<dbReference type="STRING" id="1461693.ATO10_08017"/>
<reference evidence="1 2" key="1">
    <citation type="submission" date="2013-04" db="EMBL/GenBank/DDBJ databases">
        <title>Shimia sp. 22II-S11-Z10 Genome Sequencing.</title>
        <authorList>
            <person name="Lai Q."/>
            <person name="Li G."/>
            <person name="Shao Z."/>
        </authorList>
    </citation>
    <scope>NUCLEOTIDE SEQUENCE [LARGE SCALE GENOMIC DNA]</scope>
    <source>
        <strain evidence="2">22II-S11-Z10</strain>
    </source>
</reference>
<dbReference type="eggNOG" id="ENOG5033DH1">
    <property type="taxonomic scope" value="Bacteria"/>
</dbReference>
<evidence type="ECO:0008006" key="3">
    <source>
        <dbReference type="Google" id="ProtNLM"/>
    </source>
</evidence>
<dbReference type="Gene3D" id="3.40.50.300">
    <property type="entry name" value="P-loop containing nucleotide triphosphate hydrolases"/>
    <property type="match status" value="1"/>
</dbReference>
<dbReference type="Proteomes" id="UP000024836">
    <property type="component" value="Unassembled WGS sequence"/>
</dbReference>
<evidence type="ECO:0000313" key="1">
    <source>
        <dbReference type="EMBL" id="KCV82320.1"/>
    </source>
</evidence>
<comment type="caution">
    <text evidence="1">The sequence shown here is derived from an EMBL/GenBank/DDBJ whole genome shotgun (WGS) entry which is preliminary data.</text>
</comment>
<gene>
    <name evidence="1" type="ORF">ATO10_08017</name>
</gene>
<organism evidence="1 2">
    <name type="scientific">Actibacterium atlanticum</name>
    <dbReference type="NCBI Taxonomy" id="1461693"/>
    <lineage>
        <taxon>Bacteria</taxon>
        <taxon>Pseudomonadati</taxon>
        <taxon>Pseudomonadota</taxon>
        <taxon>Alphaproteobacteria</taxon>
        <taxon>Rhodobacterales</taxon>
        <taxon>Roseobacteraceae</taxon>
        <taxon>Actibacterium</taxon>
    </lineage>
</organism>
<dbReference type="SUPFAM" id="SSF52540">
    <property type="entry name" value="P-loop containing nucleoside triphosphate hydrolases"/>
    <property type="match status" value="1"/>
</dbReference>
<dbReference type="InterPro" id="IPR027417">
    <property type="entry name" value="P-loop_NTPase"/>
</dbReference>
<accession>A0A058ZM73</accession>
<name>A0A058ZM73_9RHOB</name>
<sequence>MKGEGGAEDLSVLFDDLRRFKSGGLKSQQRGKSFSLKRAVFGSRTIHSYRKAKLSFGVDNVIWKDPHAIFMAADVAAAGIPVVLTIRRAKAHASSYRRLGWVSKAVELYPRWQQRFGACDVIESYLGEASDSVVSAALLWRMCYLPLVQAGVVERVHLVSPDDLAVDERGCYESLLAKLDLTETQKTEELLAAKKSDTRSRPSANTTHDWGRSVSAVNSYWRELLTEEDIHKVDAITADIEQEILGPEAS</sequence>
<protein>
    <recommendedName>
        <fullName evidence="3">Sulfotransferase</fullName>
    </recommendedName>
</protein>
<evidence type="ECO:0000313" key="2">
    <source>
        <dbReference type="Proteomes" id="UP000024836"/>
    </source>
</evidence>
<keyword evidence="2" id="KW-1185">Reference proteome</keyword>
<dbReference type="EMBL" id="AQQY01000004">
    <property type="protein sequence ID" value="KCV82320.1"/>
    <property type="molecule type" value="Genomic_DNA"/>
</dbReference>
<dbReference type="AlphaFoldDB" id="A0A058ZM73"/>